<evidence type="ECO:0000313" key="12">
    <source>
        <dbReference type="EMBL" id="MFC3510452.1"/>
    </source>
</evidence>
<dbReference type="PANTHER" id="PTHR24421">
    <property type="entry name" value="NITRATE/NITRITE SENSOR PROTEIN NARX-RELATED"/>
    <property type="match status" value="1"/>
</dbReference>
<sequence>MINLRRVSASRHAVWFPLLGLAFFAGSLLPSLQTFGTQFGGLPSRPFDALAVAAVALQSLSLAAARRWPIAVLALVTAGFAIDQLCGYHSFAGSALPVAVLNAGWRADRGRRAAAIGFTVAYLLFVAAFPLRGGGEPAAGVVAFYLSLVVVWGIGAWLRSTRAAEVERRRRVAAETRAAERARIARELHDVVTHHVTAMVVQTESARYLTGDRLDQTLAAVTGTGRQAIAELRNLLDVLNPGAPPDLGLDTLVERTRRAGQPVEFTEVGTPAESGAAPVAYRVVQEALTNALKHAHGSPTSVRVRHGEEDITVEVRTDSETDLVVGGSGRGLAGLRDRVDDVGGDFSAGRGEGGGFCVRARIPA</sequence>
<comment type="caution">
    <text evidence="12">The sequence shown here is derived from an EMBL/GenBank/DDBJ whole genome shotgun (WGS) entry which is preliminary data.</text>
</comment>
<comment type="catalytic activity">
    <reaction evidence="1">
        <text>ATP + protein L-histidine = ADP + protein N-phospho-L-histidine.</text>
        <dbReference type="EC" id="2.7.13.3"/>
    </reaction>
</comment>
<dbReference type="Gene3D" id="3.30.565.10">
    <property type="entry name" value="Histidine kinase-like ATPase, C-terminal domain"/>
    <property type="match status" value="1"/>
</dbReference>
<feature type="domain" description="Signal transduction histidine kinase subgroup 3 dimerisation and phosphoacceptor" evidence="11">
    <location>
        <begin position="180"/>
        <end position="242"/>
    </location>
</feature>
<gene>
    <name evidence="12" type="ORF">ACFORO_09780</name>
</gene>
<reference evidence="13" key="1">
    <citation type="journal article" date="2019" name="Int. J. Syst. Evol. Microbiol.">
        <title>The Global Catalogue of Microorganisms (GCM) 10K type strain sequencing project: providing services to taxonomists for standard genome sequencing and annotation.</title>
        <authorList>
            <consortium name="The Broad Institute Genomics Platform"/>
            <consortium name="The Broad Institute Genome Sequencing Center for Infectious Disease"/>
            <person name="Wu L."/>
            <person name="Ma J."/>
        </authorList>
    </citation>
    <scope>NUCLEOTIDE SEQUENCE [LARGE SCALE GENOMIC DNA]</scope>
    <source>
        <strain evidence="13">CGMCC 4.7682</strain>
    </source>
</reference>
<keyword evidence="13" id="KW-1185">Reference proteome</keyword>
<evidence type="ECO:0000259" key="11">
    <source>
        <dbReference type="Pfam" id="PF07730"/>
    </source>
</evidence>
<evidence type="ECO:0000256" key="8">
    <source>
        <dbReference type="ARBA" id="ARBA00023012"/>
    </source>
</evidence>
<evidence type="ECO:0000256" key="6">
    <source>
        <dbReference type="ARBA" id="ARBA00022777"/>
    </source>
</evidence>
<keyword evidence="9" id="KW-0472">Membrane</keyword>
<dbReference type="Pfam" id="PF07730">
    <property type="entry name" value="HisKA_3"/>
    <property type="match status" value="1"/>
</dbReference>
<dbReference type="GO" id="GO:0016301">
    <property type="term" value="F:kinase activity"/>
    <property type="evidence" value="ECO:0007669"/>
    <property type="project" value="UniProtKB-KW"/>
</dbReference>
<dbReference type="CDD" id="cd16917">
    <property type="entry name" value="HATPase_UhpB-NarQ-NarX-like"/>
    <property type="match status" value="1"/>
</dbReference>
<feature type="transmembrane region" description="Helical" evidence="9">
    <location>
        <begin position="137"/>
        <end position="158"/>
    </location>
</feature>
<keyword evidence="9" id="KW-0812">Transmembrane</keyword>
<evidence type="ECO:0000256" key="3">
    <source>
        <dbReference type="ARBA" id="ARBA00022553"/>
    </source>
</evidence>
<evidence type="ECO:0000256" key="7">
    <source>
        <dbReference type="ARBA" id="ARBA00022840"/>
    </source>
</evidence>
<keyword evidence="7" id="KW-0067">ATP-binding</keyword>
<name>A0ABV7QF21_9PSEU</name>
<dbReference type="InterPro" id="IPR003594">
    <property type="entry name" value="HATPase_dom"/>
</dbReference>
<feature type="domain" description="Histidine kinase/HSP90-like ATPase" evidence="10">
    <location>
        <begin position="280"/>
        <end position="363"/>
    </location>
</feature>
<organism evidence="12 13">
    <name type="scientific">Amycolatopsis halotolerans</name>
    <dbReference type="NCBI Taxonomy" id="330083"/>
    <lineage>
        <taxon>Bacteria</taxon>
        <taxon>Bacillati</taxon>
        <taxon>Actinomycetota</taxon>
        <taxon>Actinomycetes</taxon>
        <taxon>Pseudonocardiales</taxon>
        <taxon>Pseudonocardiaceae</taxon>
        <taxon>Amycolatopsis</taxon>
    </lineage>
</organism>
<evidence type="ECO:0000256" key="4">
    <source>
        <dbReference type="ARBA" id="ARBA00022679"/>
    </source>
</evidence>
<evidence type="ECO:0000256" key="1">
    <source>
        <dbReference type="ARBA" id="ARBA00000085"/>
    </source>
</evidence>
<evidence type="ECO:0000256" key="9">
    <source>
        <dbReference type="SAM" id="Phobius"/>
    </source>
</evidence>
<evidence type="ECO:0000256" key="5">
    <source>
        <dbReference type="ARBA" id="ARBA00022741"/>
    </source>
</evidence>
<dbReference type="EC" id="2.7.13.3" evidence="2"/>
<evidence type="ECO:0000256" key="2">
    <source>
        <dbReference type="ARBA" id="ARBA00012438"/>
    </source>
</evidence>
<keyword evidence="9" id="KW-1133">Transmembrane helix</keyword>
<keyword evidence="3" id="KW-0597">Phosphoprotein</keyword>
<dbReference type="RefSeq" id="WP_377872030.1">
    <property type="nucleotide sequence ID" value="NZ_JBHMAY010000035.1"/>
</dbReference>
<dbReference type="Pfam" id="PF02518">
    <property type="entry name" value="HATPase_c"/>
    <property type="match status" value="1"/>
</dbReference>
<evidence type="ECO:0000259" key="10">
    <source>
        <dbReference type="Pfam" id="PF02518"/>
    </source>
</evidence>
<dbReference type="InterPro" id="IPR011712">
    <property type="entry name" value="Sig_transdc_His_kin_sub3_dim/P"/>
</dbReference>
<keyword evidence="5" id="KW-0547">Nucleotide-binding</keyword>
<dbReference type="Gene3D" id="1.20.5.1930">
    <property type="match status" value="1"/>
</dbReference>
<dbReference type="EMBL" id="JBHRWI010000013">
    <property type="protein sequence ID" value="MFC3510452.1"/>
    <property type="molecule type" value="Genomic_DNA"/>
</dbReference>
<feature type="transmembrane region" description="Helical" evidence="9">
    <location>
        <begin position="12"/>
        <end position="29"/>
    </location>
</feature>
<keyword evidence="6 12" id="KW-0418">Kinase</keyword>
<proteinExistence type="predicted"/>
<dbReference type="PANTHER" id="PTHR24421:SF10">
    <property type="entry name" value="NITRATE_NITRITE SENSOR PROTEIN NARQ"/>
    <property type="match status" value="1"/>
</dbReference>
<dbReference type="InterPro" id="IPR050482">
    <property type="entry name" value="Sensor_HK_TwoCompSys"/>
</dbReference>
<evidence type="ECO:0000313" key="13">
    <source>
        <dbReference type="Proteomes" id="UP001595764"/>
    </source>
</evidence>
<protein>
    <recommendedName>
        <fullName evidence="2">histidine kinase</fullName>
        <ecNumber evidence="2">2.7.13.3</ecNumber>
    </recommendedName>
</protein>
<dbReference type="InterPro" id="IPR036890">
    <property type="entry name" value="HATPase_C_sf"/>
</dbReference>
<dbReference type="Proteomes" id="UP001595764">
    <property type="component" value="Unassembled WGS sequence"/>
</dbReference>
<dbReference type="SUPFAM" id="SSF55874">
    <property type="entry name" value="ATPase domain of HSP90 chaperone/DNA topoisomerase II/histidine kinase"/>
    <property type="match status" value="1"/>
</dbReference>
<keyword evidence="4" id="KW-0808">Transferase</keyword>
<keyword evidence="8" id="KW-0902">Two-component regulatory system</keyword>
<accession>A0ABV7QF21</accession>
<feature type="transmembrane region" description="Helical" evidence="9">
    <location>
        <begin position="113"/>
        <end position="131"/>
    </location>
</feature>